<dbReference type="EMBL" id="LDZY01000001">
    <property type="protein sequence ID" value="KLU67634.1"/>
    <property type="molecule type" value="Genomic_DNA"/>
</dbReference>
<proteinExistence type="predicted"/>
<dbReference type="Proteomes" id="UP000036356">
    <property type="component" value="Unassembled WGS sequence"/>
</dbReference>
<reference evidence="1 2" key="1">
    <citation type="submission" date="2015-06" db="EMBL/GenBank/DDBJ databases">
        <title>Draft genome of the moderately acidophilic sulfate reducer Candidatus Desulfosporosinus acididurans strain M1.</title>
        <authorList>
            <person name="Poehlein A."/>
            <person name="Petzsch P."/>
            <person name="Johnson B.D."/>
            <person name="Schloemann M."/>
            <person name="Daniel R."/>
            <person name="Muehling M."/>
        </authorList>
    </citation>
    <scope>NUCLEOTIDE SEQUENCE [LARGE SCALE GENOMIC DNA]</scope>
    <source>
        <strain evidence="1 2">M1</strain>
    </source>
</reference>
<dbReference type="PATRIC" id="fig|476652.3.peg.29"/>
<gene>
    <name evidence="1" type="ORF">DEAC_c00280</name>
</gene>
<comment type="caution">
    <text evidence="1">The sequence shown here is derived from an EMBL/GenBank/DDBJ whole genome shotgun (WGS) entry which is preliminary data.</text>
</comment>
<accession>A0A0J1FW35</accession>
<sequence>MMGNSKLFHEIIVGRGYTKYMEDKYVDSR</sequence>
<keyword evidence="2" id="KW-1185">Reference proteome</keyword>
<dbReference type="AlphaFoldDB" id="A0A0J1FW35"/>
<protein>
    <submittedName>
        <fullName evidence="1">Uncharacterized protein</fullName>
    </submittedName>
</protein>
<name>A0A0J1FW35_9FIRM</name>
<evidence type="ECO:0000313" key="1">
    <source>
        <dbReference type="EMBL" id="KLU67634.1"/>
    </source>
</evidence>
<evidence type="ECO:0000313" key="2">
    <source>
        <dbReference type="Proteomes" id="UP000036356"/>
    </source>
</evidence>
<organism evidence="1 2">
    <name type="scientific">Desulfosporosinus acididurans</name>
    <dbReference type="NCBI Taxonomy" id="476652"/>
    <lineage>
        <taxon>Bacteria</taxon>
        <taxon>Bacillati</taxon>
        <taxon>Bacillota</taxon>
        <taxon>Clostridia</taxon>
        <taxon>Eubacteriales</taxon>
        <taxon>Desulfitobacteriaceae</taxon>
        <taxon>Desulfosporosinus</taxon>
    </lineage>
</organism>
<dbReference type="STRING" id="476652.DEAC_c00280"/>